<sequence length="334" mass="35233">MTTVVYVSNADSAEIAVLRLGADGTLRPVRRVRVGGAVMPLAVSPDRRYLYASLRSRPYAVACFGIDSGTGDLTELATVPLPDNMAYLSTDRTGRYLLAASYTGSVISMNAIAGSGIVASEPIEVLATPPHAHSIVTDPSNRYLFAAVLGGDAILQYLFDPATGLPTPNVPAFVSTKPGAGPRHLVFHPDGRFVFAANELDGTVGSYEFDSGTGNLLPMDTYSAVPEGCSEPWVAELRLTPDGRYLYVSERRSSTIAGFRVDGTGALSPLGHTATQACPRGMGIDPSGRYLLAAGQESDALTVYAIDPDTGALTPRGEQAVGRNPNWVELVELP</sequence>
<accession>A0ABS6AWY4</accession>
<organism evidence="2 3">
    <name type="scientific">Nocardia albiluteola</name>
    <dbReference type="NCBI Taxonomy" id="2842303"/>
    <lineage>
        <taxon>Bacteria</taxon>
        <taxon>Bacillati</taxon>
        <taxon>Actinomycetota</taxon>
        <taxon>Actinomycetes</taxon>
        <taxon>Mycobacteriales</taxon>
        <taxon>Nocardiaceae</taxon>
        <taxon>Nocardia</taxon>
    </lineage>
</organism>
<dbReference type="EMBL" id="JAHKNI010000002">
    <property type="protein sequence ID" value="MBU3061498.1"/>
    <property type="molecule type" value="Genomic_DNA"/>
</dbReference>
<dbReference type="InterPro" id="IPR050282">
    <property type="entry name" value="Cycloisomerase_2"/>
</dbReference>
<dbReference type="SUPFAM" id="SSF50974">
    <property type="entry name" value="Nitrous oxide reductase, N-terminal domain"/>
    <property type="match status" value="1"/>
</dbReference>
<reference evidence="2 3" key="1">
    <citation type="submission" date="2021-06" db="EMBL/GenBank/DDBJ databases">
        <title>Actinomycetes sequencing.</title>
        <authorList>
            <person name="Shan Q."/>
        </authorList>
    </citation>
    <scope>NUCLEOTIDE SEQUENCE [LARGE SCALE GENOMIC DNA]</scope>
    <source>
        <strain evidence="2 3">NEAU-G5</strain>
    </source>
</reference>
<proteinExistence type="inferred from homology"/>
<dbReference type="PANTHER" id="PTHR30344:SF1">
    <property type="entry name" value="6-PHOSPHOGLUCONOLACTONASE"/>
    <property type="match status" value="1"/>
</dbReference>
<protein>
    <submittedName>
        <fullName evidence="2">Lactonase family protein</fullName>
    </submittedName>
</protein>
<dbReference type="Proteomes" id="UP000733379">
    <property type="component" value="Unassembled WGS sequence"/>
</dbReference>
<dbReference type="InterPro" id="IPR019405">
    <property type="entry name" value="Lactonase_7-beta_prop"/>
</dbReference>
<gene>
    <name evidence="2" type="ORF">KO481_08170</name>
</gene>
<dbReference type="InterPro" id="IPR011045">
    <property type="entry name" value="N2O_reductase_N"/>
</dbReference>
<keyword evidence="3" id="KW-1185">Reference proteome</keyword>
<dbReference type="Gene3D" id="2.130.10.10">
    <property type="entry name" value="YVTN repeat-like/Quinoprotein amine dehydrogenase"/>
    <property type="match status" value="1"/>
</dbReference>
<dbReference type="InterPro" id="IPR015943">
    <property type="entry name" value="WD40/YVTN_repeat-like_dom_sf"/>
</dbReference>
<dbReference type="RefSeq" id="WP_215916373.1">
    <property type="nucleotide sequence ID" value="NZ_JAHKNI010000002.1"/>
</dbReference>
<dbReference type="Pfam" id="PF10282">
    <property type="entry name" value="Lactonase"/>
    <property type="match status" value="1"/>
</dbReference>
<evidence type="ECO:0000313" key="3">
    <source>
        <dbReference type="Proteomes" id="UP000733379"/>
    </source>
</evidence>
<comment type="similarity">
    <text evidence="1">Belongs to the cycloisomerase 2 family.</text>
</comment>
<comment type="caution">
    <text evidence="2">The sequence shown here is derived from an EMBL/GenBank/DDBJ whole genome shotgun (WGS) entry which is preliminary data.</text>
</comment>
<evidence type="ECO:0000313" key="2">
    <source>
        <dbReference type="EMBL" id="MBU3061498.1"/>
    </source>
</evidence>
<name>A0ABS6AWY4_9NOCA</name>
<dbReference type="PANTHER" id="PTHR30344">
    <property type="entry name" value="6-PHOSPHOGLUCONOLACTONASE-RELATED"/>
    <property type="match status" value="1"/>
</dbReference>
<evidence type="ECO:0000256" key="1">
    <source>
        <dbReference type="ARBA" id="ARBA00005564"/>
    </source>
</evidence>